<feature type="signal peptide" evidence="1">
    <location>
        <begin position="1"/>
        <end position="26"/>
    </location>
</feature>
<name>A0A1L7N5V9_PSEPU</name>
<organism evidence="2 3">
    <name type="scientific">Pseudomonas putida</name>
    <name type="common">Arthrobacter siderocapsulatus</name>
    <dbReference type="NCBI Taxonomy" id="303"/>
    <lineage>
        <taxon>Bacteria</taxon>
        <taxon>Pseudomonadati</taxon>
        <taxon>Pseudomonadota</taxon>
        <taxon>Gammaproteobacteria</taxon>
        <taxon>Pseudomonadales</taxon>
        <taxon>Pseudomonadaceae</taxon>
        <taxon>Pseudomonas</taxon>
    </lineage>
</organism>
<evidence type="ECO:0000313" key="3">
    <source>
        <dbReference type="Proteomes" id="UP000218731"/>
    </source>
</evidence>
<reference evidence="2 3" key="1">
    <citation type="submission" date="2015-11" db="EMBL/GenBank/DDBJ databases">
        <title>Complete genome sequencing of a biphenyl-degrading bacterium, Pseudomonas putida KF715 (=NBRC110667).</title>
        <authorList>
            <person name="Suenaga H."/>
            <person name="Fujihara N."/>
            <person name="Watanabe T."/>
            <person name="Hirose J."/>
            <person name="Kimura N."/>
            <person name="Yamazoe A."/>
            <person name="Hosoyama A."/>
            <person name="Shimodaira J."/>
            <person name="Furukawa K."/>
        </authorList>
    </citation>
    <scope>NUCLEOTIDE SEQUENCE [LARGE SCALE GENOMIC DNA]</scope>
    <source>
        <strain evidence="2 3">KF715</strain>
    </source>
</reference>
<proteinExistence type="predicted"/>
<dbReference type="Proteomes" id="UP000218731">
    <property type="component" value="Chromosome 1"/>
</dbReference>
<keyword evidence="1" id="KW-0732">Signal</keyword>
<sequence>MNGFGRAVVRGAGALLVALSVGNACASEFTDRVERVFSPTIIRSAEESGSTGKVVFKVPDRHPEYFETGDKANKIFAIDTVRIFRDVPNLQRLIVTVPREQGSQTVDVTRSQVEQYYDIKLADMEGNLDVWRESFSGRYDNKKSRAGFVEKFAAEK</sequence>
<evidence type="ECO:0000313" key="2">
    <source>
        <dbReference type="EMBL" id="BAW20842.1"/>
    </source>
</evidence>
<protein>
    <submittedName>
        <fullName evidence="2">Uncharacterized protein</fullName>
    </submittedName>
</protein>
<gene>
    <name evidence="2" type="ORF">KF715C_ch2690</name>
</gene>
<evidence type="ECO:0000256" key="1">
    <source>
        <dbReference type="SAM" id="SignalP"/>
    </source>
</evidence>
<dbReference type="RefSeq" id="WP_029885325.1">
    <property type="nucleotide sequence ID" value="NZ_AP015029.1"/>
</dbReference>
<feature type="chain" id="PRO_5009873666" evidence="1">
    <location>
        <begin position="27"/>
        <end position="156"/>
    </location>
</feature>
<accession>A0A1L7N5V9</accession>
<dbReference type="EMBL" id="AP015029">
    <property type="protein sequence ID" value="BAW20842.1"/>
    <property type="molecule type" value="Genomic_DNA"/>
</dbReference>
<dbReference type="AlphaFoldDB" id="A0A1L7N5V9"/>